<dbReference type="Proteomes" id="UP000438429">
    <property type="component" value="Unassembled WGS sequence"/>
</dbReference>
<feature type="region of interest" description="Disordered" evidence="1">
    <location>
        <begin position="59"/>
        <end position="89"/>
    </location>
</feature>
<accession>A0A6A4SR07</accession>
<protein>
    <submittedName>
        <fullName evidence="2">Uncharacterized protein</fullName>
    </submittedName>
</protein>
<dbReference type="AlphaFoldDB" id="A0A6A4SR07"/>
<gene>
    <name evidence="2" type="ORF">F2P81_014396</name>
</gene>
<reference evidence="2 3" key="1">
    <citation type="submission" date="2019-06" db="EMBL/GenBank/DDBJ databases">
        <title>Draft genomes of female and male turbot (Scophthalmus maximus).</title>
        <authorList>
            <person name="Xu H."/>
            <person name="Xu X.-W."/>
            <person name="Shao C."/>
            <person name="Chen S."/>
        </authorList>
    </citation>
    <scope>NUCLEOTIDE SEQUENCE [LARGE SCALE GENOMIC DNA]</scope>
    <source>
        <strain evidence="2">Ysfricsl-2016a</strain>
        <tissue evidence="2">Blood</tissue>
    </source>
</reference>
<evidence type="ECO:0000313" key="2">
    <source>
        <dbReference type="EMBL" id="KAF0034330.1"/>
    </source>
</evidence>
<evidence type="ECO:0000256" key="1">
    <source>
        <dbReference type="SAM" id="MobiDB-lite"/>
    </source>
</evidence>
<organism evidence="2 3">
    <name type="scientific">Scophthalmus maximus</name>
    <name type="common">Turbot</name>
    <name type="synonym">Psetta maxima</name>
    <dbReference type="NCBI Taxonomy" id="52904"/>
    <lineage>
        <taxon>Eukaryota</taxon>
        <taxon>Metazoa</taxon>
        <taxon>Chordata</taxon>
        <taxon>Craniata</taxon>
        <taxon>Vertebrata</taxon>
        <taxon>Euteleostomi</taxon>
        <taxon>Actinopterygii</taxon>
        <taxon>Neopterygii</taxon>
        <taxon>Teleostei</taxon>
        <taxon>Neoteleostei</taxon>
        <taxon>Acanthomorphata</taxon>
        <taxon>Carangaria</taxon>
        <taxon>Pleuronectiformes</taxon>
        <taxon>Pleuronectoidei</taxon>
        <taxon>Scophthalmidae</taxon>
        <taxon>Scophthalmus</taxon>
    </lineage>
</organism>
<comment type="caution">
    <text evidence="2">The sequence shown here is derived from an EMBL/GenBank/DDBJ whole genome shotgun (WGS) entry which is preliminary data.</text>
</comment>
<proteinExistence type="predicted"/>
<evidence type="ECO:0000313" key="3">
    <source>
        <dbReference type="Proteomes" id="UP000438429"/>
    </source>
</evidence>
<feature type="compositionally biased region" description="Low complexity" evidence="1">
    <location>
        <begin position="63"/>
        <end position="77"/>
    </location>
</feature>
<dbReference type="EMBL" id="VEVO01000012">
    <property type="protein sequence ID" value="KAF0034330.1"/>
    <property type="molecule type" value="Genomic_DNA"/>
</dbReference>
<sequence length="145" mass="15762">MRGAGVYIHVSRAMRSVQEGPLLPLLPPAGGHFSYNIQIERSSSLARPRAARSPQLMCLRTASSSSSSSSSSSTSSSEPGHIRKTKMTSVGHMEDCYRISKSVRTVIVDLVRGPAKVADRGEPKSRTTPYFLVKSTSKVFDIEVH</sequence>
<name>A0A6A4SR07_SCOMX</name>